<name>A0A5K7ZVT7_9BACT</name>
<dbReference type="KEGG" id="dov:DSCO28_47770"/>
<evidence type="ECO:0000313" key="2">
    <source>
        <dbReference type="Proteomes" id="UP000425960"/>
    </source>
</evidence>
<protein>
    <recommendedName>
        <fullName evidence="3">Lipoprotein</fullName>
    </recommendedName>
</protein>
<gene>
    <name evidence="1" type="ORF">DSCO28_47770</name>
</gene>
<evidence type="ECO:0008006" key="3">
    <source>
        <dbReference type="Google" id="ProtNLM"/>
    </source>
</evidence>
<dbReference type="Proteomes" id="UP000425960">
    <property type="component" value="Chromosome"/>
</dbReference>
<evidence type="ECO:0000313" key="1">
    <source>
        <dbReference type="EMBL" id="BBO84211.1"/>
    </source>
</evidence>
<accession>A0A5K7ZVT7</accession>
<dbReference type="AlphaFoldDB" id="A0A5K7ZVT7"/>
<sequence>MGLKFMLMAASSLLFHLISTGCNPAKFTLPDISGEKAATLKKTVQNKIEGW</sequence>
<dbReference type="PROSITE" id="PS51257">
    <property type="entry name" value="PROKAR_LIPOPROTEIN"/>
    <property type="match status" value="1"/>
</dbReference>
<dbReference type="RefSeq" id="WP_155311733.1">
    <property type="nucleotide sequence ID" value="NZ_AP021876.1"/>
</dbReference>
<organism evidence="1 2">
    <name type="scientific">Desulfosarcina ovata subsp. sediminis</name>
    <dbReference type="NCBI Taxonomy" id="885957"/>
    <lineage>
        <taxon>Bacteria</taxon>
        <taxon>Pseudomonadati</taxon>
        <taxon>Thermodesulfobacteriota</taxon>
        <taxon>Desulfobacteria</taxon>
        <taxon>Desulfobacterales</taxon>
        <taxon>Desulfosarcinaceae</taxon>
        <taxon>Desulfosarcina</taxon>
    </lineage>
</organism>
<dbReference type="EMBL" id="AP021876">
    <property type="protein sequence ID" value="BBO84211.1"/>
    <property type="molecule type" value="Genomic_DNA"/>
</dbReference>
<proteinExistence type="predicted"/>
<reference evidence="1 2" key="1">
    <citation type="submission" date="2019-11" db="EMBL/GenBank/DDBJ databases">
        <title>Comparative genomics of hydrocarbon-degrading Desulfosarcina strains.</title>
        <authorList>
            <person name="Watanabe M."/>
            <person name="Kojima H."/>
            <person name="Fukui M."/>
        </authorList>
    </citation>
    <scope>NUCLEOTIDE SEQUENCE [LARGE SCALE GENOMIC DNA]</scope>
    <source>
        <strain evidence="1 2">28bB2T</strain>
    </source>
</reference>